<dbReference type="PANTHER" id="PTHR47972:SF45">
    <property type="entry name" value="PROTEIN CLARET SEGREGATIONAL"/>
    <property type="match status" value="1"/>
</dbReference>
<proteinExistence type="inferred from homology"/>
<comment type="similarity">
    <text evidence="1">Belongs to the TRAFAC class myosin-kinesin ATPase superfamily. Kinesin family. KIN-14 subfamily.</text>
</comment>
<dbReference type="InterPro" id="IPR036961">
    <property type="entry name" value="Kinesin_motor_dom_sf"/>
</dbReference>
<dbReference type="InterPro" id="IPR001752">
    <property type="entry name" value="Kinesin_motor_dom"/>
</dbReference>
<dbReference type="GO" id="GO:0007018">
    <property type="term" value="P:microtubule-based movement"/>
    <property type="evidence" value="ECO:0007669"/>
    <property type="project" value="InterPro"/>
</dbReference>
<evidence type="ECO:0000313" key="10">
    <source>
        <dbReference type="EMBL" id="OQO11023.1"/>
    </source>
</evidence>
<evidence type="ECO:0000256" key="6">
    <source>
        <dbReference type="PROSITE-ProRule" id="PRU00283"/>
    </source>
</evidence>
<gene>
    <name evidence="10" type="ORF">B0A48_05278</name>
</gene>
<feature type="compositionally biased region" description="Low complexity" evidence="8">
    <location>
        <begin position="119"/>
        <end position="138"/>
    </location>
</feature>
<keyword evidence="2" id="KW-0493">Microtubule</keyword>
<dbReference type="Gene3D" id="3.40.850.10">
    <property type="entry name" value="Kinesin motor domain"/>
    <property type="match status" value="1"/>
</dbReference>
<keyword evidence="11" id="KW-1185">Reference proteome</keyword>
<dbReference type="InterPro" id="IPR031852">
    <property type="entry name" value="Vik1/Cik1_MT-bd"/>
</dbReference>
<keyword evidence="7" id="KW-0175">Coiled coil</keyword>
<evidence type="ECO:0000256" key="2">
    <source>
        <dbReference type="ARBA" id="ARBA00022701"/>
    </source>
</evidence>
<feature type="binding site" evidence="6">
    <location>
        <begin position="736"/>
        <end position="743"/>
    </location>
    <ligand>
        <name>ATP</name>
        <dbReference type="ChEBI" id="CHEBI:30616"/>
    </ligand>
</feature>
<dbReference type="InterPro" id="IPR027417">
    <property type="entry name" value="P-loop_NTPase"/>
</dbReference>
<reference evidence="11" key="1">
    <citation type="submission" date="2017-03" db="EMBL/GenBank/DDBJ databases">
        <title>Genomes of endolithic fungi from Antarctica.</title>
        <authorList>
            <person name="Coleine C."/>
            <person name="Masonjones S."/>
            <person name="Stajich J.E."/>
        </authorList>
    </citation>
    <scope>NUCLEOTIDE SEQUENCE [LARGE SCALE GENOMIC DNA]</scope>
    <source>
        <strain evidence="11">CCFEE 5527</strain>
    </source>
</reference>
<feature type="compositionally biased region" description="Polar residues" evidence="8">
    <location>
        <begin position="94"/>
        <end position="118"/>
    </location>
</feature>
<evidence type="ECO:0000256" key="1">
    <source>
        <dbReference type="ARBA" id="ARBA00010899"/>
    </source>
</evidence>
<dbReference type="AlphaFoldDB" id="A0A1V8TI08"/>
<dbReference type="SMART" id="SM00129">
    <property type="entry name" value="KISc"/>
    <property type="match status" value="1"/>
</dbReference>
<dbReference type="GO" id="GO:0003777">
    <property type="term" value="F:microtubule motor activity"/>
    <property type="evidence" value="ECO:0007669"/>
    <property type="project" value="InterPro"/>
</dbReference>
<feature type="coiled-coil region" evidence="7">
    <location>
        <begin position="606"/>
        <end position="643"/>
    </location>
</feature>
<comment type="caution">
    <text evidence="10">The sequence shown here is derived from an EMBL/GenBank/DDBJ whole genome shotgun (WGS) entry which is preliminary data.</text>
</comment>
<dbReference type="InterPro" id="IPR019821">
    <property type="entry name" value="Kinesin_motor_CS"/>
</dbReference>
<dbReference type="PRINTS" id="PR00380">
    <property type="entry name" value="KINESINHEAVY"/>
</dbReference>
<dbReference type="PROSITE" id="PS50067">
    <property type="entry name" value="KINESIN_MOTOR_2"/>
    <property type="match status" value="1"/>
</dbReference>
<name>A0A1V8TI08_9PEZI</name>
<evidence type="ECO:0000313" key="11">
    <source>
        <dbReference type="Proteomes" id="UP000192596"/>
    </source>
</evidence>
<keyword evidence="4 6" id="KW-0067">ATP-binding</keyword>
<dbReference type="PROSITE" id="PS00411">
    <property type="entry name" value="KINESIN_MOTOR_1"/>
    <property type="match status" value="1"/>
</dbReference>
<evidence type="ECO:0000256" key="4">
    <source>
        <dbReference type="ARBA" id="ARBA00022840"/>
    </source>
</evidence>
<feature type="region of interest" description="Disordered" evidence="8">
    <location>
        <begin position="840"/>
        <end position="862"/>
    </location>
</feature>
<dbReference type="SUPFAM" id="SSF52540">
    <property type="entry name" value="P-loop containing nucleoside triphosphate hydrolases"/>
    <property type="match status" value="1"/>
</dbReference>
<dbReference type="OrthoDB" id="3176171at2759"/>
<dbReference type="STRING" id="1507870.A0A1V8TI08"/>
<sequence length="1037" mass="113304">MERPPSQLENMRPSGLKQPSRLPAMMGSSRTLGEASQSEMNARSAGTMGPPLVPQKHKVPGLPEPPTKQRKTLIERAGETNGSLRSHLPAVSKPSFTRSESNTAQVGSGMKSASFNGYRNTSNASTVSSVSSTRNGSRQNGFRSLRQPSAAESVQEEEEVDEGILSRRKGTPVISLNPKSIEKITLRKVRTHGDLRQHSQSNDSSVQHSGLKHRHQDLEGRVVSREDRAERSTHAQQHTQPDSRQASLSAAFADLSLTPQVPHKHSGKGVRHTPSLERIKEEISPSKIPKFSYTPLLRHTQSMQTLSTPSPLKNKGSINGLHTPAASVSRNKHELPIFLTKEKLTPVAAWNTADRLDSVEQMYHNLSRDFVNANNSATALEEAVAAYKVQVQEIRERNSELSASNRAFTADLERARSDLHTTTSDLRQARRDHEREVQDLEQRHEKDLAEINGKHERALQDLERDGQRAVDGLEKKIKEARETLERQKRDEIADLTSQHWEEMDEMKLKHGAEVAKLQAEIDSLRKSDEGRAAESASQVQALRDGITALEHELEAGKATMTGLRTQISTTASRAAALEAEKAALVSKTHFLEGNQEAQSHEFTTMSEQLAAAVAAREATIAELRREETVRRKLNAQILELRGNIRVFARTRPLLAGEEEPAKVEYPDAGALDGNKELVVHAPTTLSATGKERNEKHTYGFDRVFGPETANTTVFEDCRELVQSVVDGYNVSILSYGQTGSGKTFGMSGDNGIIPSSIALLLSEIQRLREKSWEYVVEASFVEVYNEMLNDLLGDAKTWDQDEELNGSVRGKKKERHEIHHDALTGKTTVTNLTAVTLWPPPSDDASWPPAAPVATDSSAAKTAPATTYTESAVARLLATAAKNRRVAATNSNARSSRSHSAFMLTLKGSCAATGEASEGVLNLVDLAGSERLKASGAEGGRMKETQAINKSLSSLGDVIAALAGKGPGGESHVPYRNSKLTYLLQSSLGGTAPNGKSSRTLMLLHLSPLKEHWQESRGSLLFGSKVHGTHIGAAKKK</sequence>
<evidence type="ECO:0000256" key="3">
    <source>
        <dbReference type="ARBA" id="ARBA00022741"/>
    </source>
</evidence>
<dbReference type="GO" id="GO:0005524">
    <property type="term" value="F:ATP binding"/>
    <property type="evidence" value="ECO:0007669"/>
    <property type="project" value="UniProtKB-UniRule"/>
</dbReference>
<feature type="compositionally biased region" description="Polar residues" evidence="8">
    <location>
        <begin position="28"/>
        <end position="41"/>
    </location>
</feature>
<feature type="region of interest" description="Disordered" evidence="8">
    <location>
        <begin position="1"/>
        <end position="165"/>
    </location>
</feature>
<dbReference type="Pfam" id="PF16796">
    <property type="entry name" value="Microtub_bd"/>
    <property type="match status" value="1"/>
</dbReference>
<feature type="region of interest" description="Disordered" evidence="8">
    <location>
        <begin position="192"/>
        <end position="246"/>
    </location>
</feature>
<dbReference type="Pfam" id="PF00225">
    <property type="entry name" value="Kinesin"/>
    <property type="match status" value="1"/>
</dbReference>
<dbReference type="InParanoid" id="A0A1V8TI08"/>
<dbReference type="PANTHER" id="PTHR47972">
    <property type="entry name" value="KINESIN-LIKE PROTEIN KLP-3"/>
    <property type="match status" value="1"/>
</dbReference>
<feature type="compositionally biased region" description="Polar residues" evidence="8">
    <location>
        <begin position="198"/>
        <end position="208"/>
    </location>
</feature>
<protein>
    <recommendedName>
        <fullName evidence="9">Kinesin motor domain-containing protein</fullName>
    </recommendedName>
</protein>
<evidence type="ECO:0000256" key="8">
    <source>
        <dbReference type="SAM" id="MobiDB-lite"/>
    </source>
</evidence>
<dbReference type="EMBL" id="NAJO01000007">
    <property type="protein sequence ID" value="OQO11023.1"/>
    <property type="molecule type" value="Genomic_DNA"/>
</dbReference>
<organism evidence="10 11">
    <name type="scientific">Cryoendolithus antarcticus</name>
    <dbReference type="NCBI Taxonomy" id="1507870"/>
    <lineage>
        <taxon>Eukaryota</taxon>
        <taxon>Fungi</taxon>
        <taxon>Dikarya</taxon>
        <taxon>Ascomycota</taxon>
        <taxon>Pezizomycotina</taxon>
        <taxon>Dothideomycetes</taxon>
        <taxon>Dothideomycetidae</taxon>
        <taxon>Cladosporiales</taxon>
        <taxon>Cladosporiaceae</taxon>
        <taxon>Cryoendolithus</taxon>
    </lineage>
</organism>
<accession>A0A1V8TI08</accession>
<feature type="compositionally biased region" description="Polar residues" evidence="8">
    <location>
        <begin position="234"/>
        <end position="245"/>
    </location>
</feature>
<evidence type="ECO:0000256" key="7">
    <source>
        <dbReference type="SAM" id="Coils"/>
    </source>
</evidence>
<feature type="compositionally biased region" description="Basic and acidic residues" evidence="8">
    <location>
        <begin position="216"/>
        <end position="233"/>
    </location>
</feature>
<dbReference type="Proteomes" id="UP000192596">
    <property type="component" value="Unassembled WGS sequence"/>
</dbReference>
<dbReference type="InterPro" id="IPR027640">
    <property type="entry name" value="Kinesin-like_fam"/>
</dbReference>
<dbReference type="GO" id="GO:0008017">
    <property type="term" value="F:microtubule binding"/>
    <property type="evidence" value="ECO:0007669"/>
    <property type="project" value="InterPro"/>
</dbReference>
<feature type="coiled-coil region" evidence="7">
    <location>
        <begin position="377"/>
        <end position="490"/>
    </location>
</feature>
<keyword evidence="5 6" id="KW-0505">Motor protein</keyword>
<dbReference type="GO" id="GO:0005874">
    <property type="term" value="C:microtubule"/>
    <property type="evidence" value="ECO:0007669"/>
    <property type="project" value="UniProtKB-KW"/>
</dbReference>
<evidence type="ECO:0000259" key="9">
    <source>
        <dbReference type="PROSITE" id="PS50067"/>
    </source>
</evidence>
<feature type="domain" description="Kinesin motor" evidence="9">
    <location>
        <begin position="643"/>
        <end position="1029"/>
    </location>
</feature>
<evidence type="ECO:0000256" key="5">
    <source>
        <dbReference type="ARBA" id="ARBA00023175"/>
    </source>
</evidence>
<keyword evidence="3 6" id="KW-0547">Nucleotide-binding</keyword>